<evidence type="ECO:0000313" key="3">
    <source>
        <dbReference type="EMBL" id="CAA9345797.1"/>
    </source>
</evidence>
<dbReference type="EMBL" id="CADCUB010000128">
    <property type="protein sequence ID" value="CAA9345797.1"/>
    <property type="molecule type" value="Genomic_DNA"/>
</dbReference>
<accession>A0A6J4LZN5</accession>
<dbReference type="PANTHER" id="PTHR35908">
    <property type="entry name" value="HYPOTHETICAL FUSION PROTEIN"/>
    <property type="match status" value="1"/>
</dbReference>
<dbReference type="InterPro" id="IPR029068">
    <property type="entry name" value="Glyas_Bleomycin-R_OHBP_Dase"/>
</dbReference>
<organism evidence="3">
    <name type="scientific">uncultured Frankineae bacterium</name>
    <dbReference type="NCBI Taxonomy" id="437475"/>
    <lineage>
        <taxon>Bacteria</taxon>
        <taxon>Bacillati</taxon>
        <taxon>Actinomycetota</taxon>
        <taxon>Actinomycetes</taxon>
        <taxon>Frankiales</taxon>
        <taxon>environmental samples</taxon>
    </lineage>
</organism>
<proteinExistence type="predicted"/>
<sequence length="134" mass="14018">MTGPATLRAVCLDARDPAAVGAFWGAVLGREPADAGQGDGTTPDVVLRENPASPGPTIWVNGVPEPRSGKVRLHLDVDLRPGQEVGDLLALGATVLAEPGERSWWVLADPEGHEFCAFPSETVATNDEDAEVPV</sequence>
<feature type="region of interest" description="Disordered" evidence="1">
    <location>
        <begin position="30"/>
        <end position="63"/>
    </location>
</feature>
<protein>
    <recommendedName>
        <fullName evidence="2">Glyoxalase-like domain-containing protein</fullName>
    </recommendedName>
</protein>
<dbReference type="AlphaFoldDB" id="A0A6J4LZN5"/>
<reference evidence="3" key="1">
    <citation type="submission" date="2020-02" db="EMBL/GenBank/DDBJ databases">
        <authorList>
            <person name="Meier V. D."/>
        </authorList>
    </citation>
    <scope>NUCLEOTIDE SEQUENCE</scope>
    <source>
        <strain evidence="3">AVDCRST_MAG07</strain>
    </source>
</reference>
<evidence type="ECO:0000256" key="1">
    <source>
        <dbReference type="SAM" id="MobiDB-lite"/>
    </source>
</evidence>
<dbReference type="InterPro" id="IPR041581">
    <property type="entry name" value="Glyoxalase_6"/>
</dbReference>
<dbReference type="SUPFAM" id="SSF54593">
    <property type="entry name" value="Glyoxalase/Bleomycin resistance protein/Dihydroxybiphenyl dioxygenase"/>
    <property type="match status" value="1"/>
</dbReference>
<name>A0A6J4LZN5_9ACTN</name>
<dbReference type="PANTHER" id="PTHR35908:SF1">
    <property type="entry name" value="CONSERVED PROTEIN"/>
    <property type="match status" value="1"/>
</dbReference>
<gene>
    <name evidence="3" type="ORF">AVDCRST_MAG07-2669</name>
</gene>
<feature type="domain" description="Glyoxalase-like" evidence="2">
    <location>
        <begin position="9"/>
        <end position="117"/>
    </location>
</feature>
<dbReference type="Gene3D" id="3.10.180.10">
    <property type="entry name" value="2,3-Dihydroxybiphenyl 1,2-Dioxygenase, domain 1"/>
    <property type="match status" value="1"/>
</dbReference>
<evidence type="ECO:0000259" key="2">
    <source>
        <dbReference type="Pfam" id="PF18029"/>
    </source>
</evidence>
<dbReference type="Pfam" id="PF18029">
    <property type="entry name" value="Glyoxalase_6"/>
    <property type="match status" value="1"/>
</dbReference>